<gene>
    <name evidence="1" type="ORF">SD37_11600</name>
</gene>
<dbReference type="Proteomes" id="UP000093695">
    <property type="component" value="Chromosome"/>
</dbReference>
<keyword evidence="2" id="KW-1185">Reference proteome</keyword>
<dbReference type="RefSeq" id="WP_044851580.1">
    <property type="nucleotide sequence ID" value="NZ_CP016174.1"/>
</dbReference>
<accession>A0A193BVH3</accession>
<protein>
    <submittedName>
        <fullName evidence="1">Uncharacterized protein</fullName>
    </submittedName>
</protein>
<evidence type="ECO:0000313" key="2">
    <source>
        <dbReference type="Proteomes" id="UP000093695"/>
    </source>
</evidence>
<sequence>MTEAIPFAGLGPHPEFPDQLIKDTQLRGGLRHVQLGEDAETWVFLGHPYHRDVLAAIETIAREDGLGWDADDIPDRSDLDYTYARHFDACPDHTTHDDECGACLTVRSLEAGGWWLDWSGGGEDGKAHKGKPGYFPVVIWDVEG</sequence>
<reference evidence="1 2" key="1">
    <citation type="journal article" date="2015" name="Genome Announc.">
        <title>Draft Genome Sequence of Norvancomycin-Producing Strain Amycolatopsis orientalis CPCC200066.</title>
        <authorList>
            <person name="Lei X."/>
            <person name="Yuan F."/>
            <person name="Shi Y."/>
            <person name="Li X."/>
            <person name="Wang L."/>
            <person name="Hong B."/>
        </authorList>
    </citation>
    <scope>NUCLEOTIDE SEQUENCE [LARGE SCALE GENOMIC DNA]</scope>
    <source>
        <strain evidence="1 2">B-37</strain>
    </source>
</reference>
<dbReference type="STRING" id="31958.SD37_11600"/>
<dbReference type="KEGG" id="aori:SD37_11600"/>
<dbReference type="EMBL" id="CP016174">
    <property type="protein sequence ID" value="ANN16222.1"/>
    <property type="molecule type" value="Genomic_DNA"/>
</dbReference>
<name>A0A193BVH3_AMYOR</name>
<proteinExistence type="predicted"/>
<organism evidence="1 2">
    <name type="scientific">Amycolatopsis orientalis</name>
    <name type="common">Nocardia orientalis</name>
    <dbReference type="NCBI Taxonomy" id="31958"/>
    <lineage>
        <taxon>Bacteria</taxon>
        <taxon>Bacillati</taxon>
        <taxon>Actinomycetota</taxon>
        <taxon>Actinomycetes</taxon>
        <taxon>Pseudonocardiales</taxon>
        <taxon>Pseudonocardiaceae</taxon>
        <taxon>Amycolatopsis</taxon>
    </lineage>
</organism>
<dbReference type="AlphaFoldDB" id="A0A193BVH3"/>
<evidence type="ECO:0000313" key="1">
    <source>
        <dbReference type="EMBL" id="ANN16222.1"/>
    </source>
</evidence>